<dbReference type="EMBL" id="CAJVPP010013662">
    <property type="protein sequence ID" value="CAG8721587.1"/>
    <property type="molecule type" value="Genomic_DNA"/>
</dbReference>
<proteinExistence type="predicted"/>
<feature type="compositionally biased region" description="Acidic residues" evidence="1">
    <location>
        <begin position="1"/>
        <end position="11"/>
    </location>
</feature>
<name>A0A9N9NC59_FUNMO</name>
<evidence type="ECO:0000313" key="2">
    <source>
        <dbReference type="EMBL" id="CAG8721587.1"/>
    </source>
</evidence>
<feature type="non-terminal residue" evidence="2">
    <location>
        <position position="1"/>
    </location>
</feature>
<accession>A0A9N9NC59</accession>
<dbReference type="Proteomes" id="UP000789375">
    <property type="component" value="Unassembled WGS sequence"/>
</dbReference>
<dbReference type="AlphaFoldDB" id="A0A9N9NC59"/>
<evidence type="ECO:0000256" key="1">
    <source>
        <dbReference type="SAM" id="MobiDB-lite"/>
    </source>
</evidence>
<keyword evidence="3" id="KW-1185">Reference proteome</keyword>
<evidence type="ECO:0000313" key="3">
    <source>
        <dbReference type="Proteomes" id="UP000789375"/>
    </source>
</evidence>
<feature type="region of interest" description="Disordered" evidence="1">
    <location>
        <begin position="1"/>
        <end position="31"/>
    </location>
</feature>
<organism evidence="2 3">
    <name type="scientific">Funneliformis mosseae</name>
    <name type="common">Endomycorrhizal fungus</name>
    <name type="synonym">Glomus mosseae</name>
    <dbReference type="NCBI Taxonomy" id="27381"/>
    <lineage>
        <taxon>Eukaryota</taxon>
        <taxon>Fungi</taxon>
        <taxon>Fungi incertae sedis</taxon>
        <taxon>Mucoromycota</taxon>
        <taxon>Glomeromycotina</taxon>
        <taxon>Glomeromycetes</taxon>
        <taxon>Glomerales</taxon>
        <taxon>Glomeraceae</taxon>
        <taxon>Funneliformis</taxon>
    </lineage>
</organism>
<sequence>SLSDSDDELEFELPPHLRHRSPPDSDGEFDDSAEQILFDQLKHLPQDL</sequence>
<gene>
    <name evidence="2" type="ORF">FMOSSE_LOCUS15024</name>
</gene>
<protein>
    <submittedName>
        <fullName evidence="2">2968_t:CDS:1</fullName>
    </submittedName>
</protein>
<reference evidence="2" key="1">
    <citation type="submission" date="2021-06" db="EMBL/GenBank/DDBJ databases">
        <authorList>
            <person name="Kallberg Y."/>
            <person name="Tangrot J."/>
            <person name="Rosling A."/>
        </authorList>
    </citation>
    <scope>NUCLEOTIDE SEQUENCE</scope>
    <source>
        <strain evidence="2">87-6 pot B 2015</strain>
    </source>
</reference>
<comment type="caution">
    <text evidence="2">The sequence shown here is derived from an EMBL/GenBank/DDBJ whole genome shotgun (WGS) entry which is preliminary data.</text>
</comment>